<dbReference type="PATRIC" id="fig|1653479.3.peg.2304"/>
<keyword evidence="7" id="KW-1185">Reference proteome</keyword>
<gene>
    <name evidence="6" type="primary">ptp</name>
    <name evidence="6" type="ORF">A3Q41_02274</name>
</gene>
<feature type="domain" description="Phosphotyrosine protein phosphatase I" evidence="5">
    <location>
        <begin position="1"/>
        <end position="166"/>
    </location>
</feature>
<dbReference type="InterPro" id="IPR050438">
    <property type="entry name" value="LMW_PTPase"/>
</dbReference>
<dbReference type="PRINTS" id="PR00719">
    <property type="entry name" value="LMWPTPASE"/>
</dbReference>
<dbReference type="Pfam" id="PF01451">
    <property type="entry name" value="LMWPc"/>
    <property type="match status" value="1"/>
</dbReference>
<evidence type="ECO:0000256" key="3">
    <source>
        <dbReference type="ARBA" id="ARBA00022912"/>
    </source>
</evidence>
<dbReference type="InterPro" id="IPR036196">
    <property type="entry name" value="Ptyr_pPase_sf"/>
</dbReference>
<reference evidence="7" key="2">
    <citation type="submission" date="2016-04" db="EMBL/GenBank/DDBJ databases">
        <title>Complete Genome and Plasmid Sequences for Rhodococcus fascians D188 and Draft Sequences for Rhodococcus spp. Isolates PBTS 1 and PBTS 2.</title>
        <authorList>
            <person name="Stamer R."/>
            <person name="Vereecke D."/>
            <person name="Zhang Y."/>
            <person name="Schilkey F."/>
            <person name="Devitt N."/>
            <person name="Randall J."/>
        </authorList>
    </citation>
    <scope>NUCLEOTIDE SEQUENCE [LARGE SCALE GENOMIC DNA]</scope>
    <source>
        <strain evidence="7">PBTS2</strain>
    </source>
</reference>
<feature type="active site" description="Nucleophile" evidence="4">
    <location>
        <position position="13"/>
    </location>
</feature>
<keyword evidence="2 6" id="KW-0378">Hydrolase</keyword>
<evidence type="ECO:0000256" key="4">
    <source>
        <dbReference type="PIRSR" id="PIRSR617867-1"/>
    </source>
</evidence>
<dbReference type="SUPFAM" id="SSF52788">
    <property type="entry name" value="Phosphotyrosine protein phosphatases I"/>
    <property type="match status" value="1"/>
</dbReference>
<dbReference type="RefSeq" id="WP_048317516.1">
    <property type="nucleotide sequence ID" value="NZ_CP015220.1"/>
</dbReference>
<dbReference type="OrthoDB" id="9784339at2"/>
<keyword evidence="3" id="KW-0904">Protein phosphatase</keyword>
<feature type="active site" description="Nucleophile" evidence="4">
    <location>
        <position position="7"/>
    </location>
</feature>
<dbReference type="PANTHER" id="PTHR11717">
    <property type="entry name" value="LOW MOLECULAR WEIGHT PROTEIN TYROSINE PHOSPHATASE"/>
    <property type="match status" value="1"/>
</dbReference>
<dbReference type="AlphaFoldDB" id="A0A143QLC1"/>
<accession>A0A143QLC1</accession>
<reference evidence="6 7" key="1">
    <citation type="journal article" date="2016" name="Genome Announc.">
        <title>Complete Genome and Plasmid Sequences for Rhodococcus fascians D188 and Draft Sequences for Rhodococcus Isolates PBTS 1 and PBTS 2.</title>
        <authorList>
            <person name="Stamler R.A."/>
            <person name="Vereecke D."/>
            <person name="Zhang Y."/>
            <person name="Schilkey F."/>
            <person name="Devitt N."/>
            <person name="Randall J.J."/>
        </authorList>
    </citation>
    <scope>NUCLEOTIDE SEQUENCE [LARGE SCALE GENOMIC DNA]</scope>
    <source>
        <strain evidence="6 7">PBTS2</strain>
    </source>
</reference>
<dbReference type="EMBL" id="CP015220">
    <property type="protein sequence ID" value="AMY23576.1"/>
    <property type="molecule type" value="Genomic_DNA"/>
</dbReference>
<dbReference type="EC" id="3.1.3.48" evidence="6"/>
<sequence length="169" mass="17770">MRVLFVCTGNICRSPTAERLAVAFAREGGFELTASSAGTQGLTGHAMDPTAALVLSQLGGDPEGFVARRLTPAITADAELVLTMTASHRDAVLALSPRHMRRTFTLLEASSLAAASNARSVAALADARAVHSVEMLDIGDPYRRDPSVYEEAGELIAASLPNVLRLAQP</sequence>
<proteinExistence type="inferred from homology"/>
<dbReference type="InterPro" id="IPR023485">
    <property type="entry name" value="Ptyr_pPase"/>
</dbReference>
<evidence type="ECO:0000256" key="1">
    <source>
        <dbReference type="ARBA" id="ARBA00011063"/>
    </source>
</evidence>
<dbReference type="SMART" id="SM00226">
    <property type="entry name" value="LMWPc"/>
    <property type="match status" value="1"/>
</dbReference>
<dbReference type="PANTHER" id="PTHR11717:SF31">
    <property type="entry name" value="LOW MOLECULAR WEIGHT PROTEIN-TYROSINE-PHOSPHATASE ETP-RELATED"/>
    <property type="match status" value="1"/>
</dbReference>
<dbReference type="KEGG" id="rhs:A3Q41_02274"/>
<organism evidence="6 7">
    <name type="scientific">Rhodococcoides fascians</name>
    <name type="common">Rhodococcus fascians</name>
    <dbReference type="NCBI Taxonomy" id="1828"/>
    <lineage>
        <taxon>Bacteria</taxon>
        <taxon>Bacillati</taxon>
        <taxon>Actinomycetota</taxon>
        <taxon>Actinomycetes</taxon>
        <taxon>Mycobacteriales</taxon>
        <taxon>Nocardiaceae</taxon>
        <taxon>Rhodococcoides</taxon>
    </lineage>
</organism>
<evidence type="ECO:0000313" key="7">
    <source>
        <dbReference type="Proteomes" id="UP000076038"/>
    </source>
</evidence>
<evidence type="ECO:0000313" key="6">
    <source>
        <dbReference type="EMBL" id="AMY23576.1"/>
    </source>
</evidence>
<name>A0A143QLC1_RHOFA</name>
<protein>
    <submittedName>
        <fullName evidence="6">Low molecular weight protein-tyrosine-phosphatase Ptp</fullName>
        <ecNumber evidence="6">3.1.3.48</ecNumber>
    </submittedName>
</protein>
<comment type="similarity">
    <text evidence="1">Belongs to the low molecular weight phosphotyrosine protein phosphatase family.</text>
</comment>
<dbReference type="InterPro" id="IPR017867">
    <property type="entry name" value="Tyr_phospatase_low_mol_wt"/>
</dbReference>
<evidence type="ECO:0000259" key="5">
    <source>
        <dbReference type="SMART" id="SM00226"/>
    </source>
</evidence>
<dbReference type="Proteomes" id="UP000076038">
    <property type="component" value="Chromosome"/>
</dbReference>
<evidence type="ECO:0000256" key="2">
    <source>
        <dbReference type="ARBA" id="ARBA00022801"/>
    </source>
</evidence>
<dbReference type="GO" id="GO:0004725">
    <property type="term" value="F:protein tyrosine phosphatase activity"/>
    <property type="evidence" value="ECO:0007669"/>
    <property type="project" value="UniProtKB-EC"/>
</dbReference>
<dbReference type="Gene3D" id="3.40.50.2300">
    <property type="match status" value="1"/>
</dbReference>